<feature type="transmembrane region" description="Helical" evidence="4">
    <location>
        <begin position="192"/>
        <end position="217"/>
    </location>
</feature>
<dbReference type="GO" id="GO:0016020">
    <property type="term" value="C:membrane"/>
    <property type="evidence" value="ECO:0007669"/>
    <property type="project" value="UniProtKB-SubCell"/>
</dbReference>
<comment type="similarity">
    <text evidence="2">Belongs to the major facilitator superfamily. Monocarboxylate porter (TC 2.A.1.13) family.</text>
</comment>
<evidence type="ECO:0000256" key="2">
    <source>
        <dbReference type="ARBA" id="ARBA00006727"/>
    </source>
</evidence>
<feature type="transmembrane region" description="Helical" evidence="4">
    <location>
        <begin position="224"/>
        <end position="244"/>
    </location>
</feature>
<reference evidence="6" key="1">
    <citation type="submission" date="2022-07" db="EMBL/GenBank/DDBJ databases">
        <title>Phylogenomic reconstructions and comparative analyses of Kickxellomycotina fungi.</title>
        <authorList>
            <person name="Reynolds N.K."/>
            <person name="Stajich J.E."/>
            <person name="Barry K."/>
            <person name="Grigoriev I.V."/>
            <person name="Crous P."/>
            <person name="Smith M.E."/>
        </authorList>
    </citation>
    <scope>NUCLEOTIDE SEQUENCE</scope>
    <source>
        <strain evidence="6">NRRL 3115</strain>
    </source>
</reference>
<feature type="transmembrane region" description="Helical" evidence="4">
    <location>
        <begin position="387"/>
        <end position="406"/>
    </location>
</feature>
<dbReference type="InterPro" id="IPR050327">
    <property type="entry name" value="Proton-linked_MCT"/>
</dbReference>
<dbReference type="AlphaFoldDB" id="A0A9W8G4N3"/>
<feature type="transmembrane region" description="Helical" evidence="4">
    <location>
        <begin position="304"/>
        <end position="323"/>
    </location>
</feature>
<dbReference type="InterPro" id="IPR036259">
    <property type="entry name" value="MFS_trans_sf"/>
</dbReference>
<dbReference type="CDD" id="cd17352">
    <property type="entry name" value="MFS_MCT_SLC16"/>
    <property type="match status" value="1"/>
</dbReference>
<evidence type="ECO:0000313" key="7">
    <source>
        <dbReference type="Proteomes" id="UP001151518"/>
    </source>
</evidence>
<dbReference type="PANTHER" id="PTHR11360">
    <property type="entry name" value="MONOCARBOXYLATE TRANSPORTER"/>
    <property type="match status" value="1"/>
</dbReference>
<evidence type="ECO:0000259" key="5">
    <source>
        <dbReference type="PROSITE" id="PS50850"/>
    </source>
</evidence>
<keyword evidence="4" id="KW-0472">Membrane</keyword>
<gene>
    <name evidence="6" type="ORF">GGI25_001906</name>
</gene>
<keyword evidence="4" id="KW-1133">Transmembrane helix</keyword>
<comment type="caution">
    <text evidence="6">The sequence shown here is derived from an EMBL/GenBank/DDBJ whole genome shotgun (WGS) entry which is preliminary data.</text>
</comment>
<name>A0A9W8G4N3_9FUNG</name>
<sequence length="472" mass="51427">MANSAPMNAPERDIKPTVASPNDISSKQSTSTIDSEHHQQNAGSDITDVQEETQKPVRPADCKFGWIPTLAVMVNYMFIFGASNSYGVFSTYYLNVKFPGTPATTLAWIGTLITALMLGFNIITGALSDKLGYRLVAYTGTILCTAAYILASFSEKVWQLILTQGVLFGIGASFLFAPSISIPAQWFQKHRGLATGVAVSGSSLGGLWCTAATQAIIDSLGYKWALRILGILTFAVTGIMNLLYFRRVPARPRKTLFEFTAAKRLVFWLMSLETFAMYTGYWALTFYIGTTARHLGGSIQDGSNLLLVLNAGSAVGRVLAGVIADRFGNINTLFISLILTVVIEMPLWMTAHSMAPLYALCALYGLISPTFISINPVIVANQFDPEVLASVMGMANLFSGIGVLAGNLSQGAIFDKYDKREQFTNTIIFSGVFILFAGLVTLAMRIHVIRHHDRGNGHTTIFNLKQHLLQKV</sequence>
<dbReference type="GO" id="GO:0022857">
    <property type="term" value="F:transmembrane transporter activity"/>
    <property type="evidence" value="ECO:0007669"/>
    <property type="project" value="InterPro"/>
</dbReference>
<feature type="transmembrane region" description="Helical" evidence="4">
    <location>
        <begin position="265"/>
        <end position="284"/>
    </location>
</feature>
<feature type="transmembrane region" description="Helical" evidence="4">
    <location>
        <begin position="64"/>
        <end position="83"/>
    </location>
</feature>
<organism evidence="6 7">
    <name type="scientific">Coemansia spiralis</name>
    <dbReference type="NCBI Taxonomy" id="417178"/>
    <lineage>
        <taxon>Eukaryota</taxon>
        <taxon>Fungi</taxon>
        <taxon>Fungi incertae sedis</taxon>
        <taxon>Zoopagomycota</taxon>
        <taxon>Kickxellomycotina</taxon>
        <taxon>Kickxellomycetes</taxon>
        <taxon>Kickxellales</taxon>
        <taxon>Kickxellaceae</taxon>
        <taxon>Coemansia</taxon>
    </lineage>
</organism>
<feature type="compositionally biased region" description="Polar residues" evidence="3">
    <location>
        <begin position="19"/>
        <end position="33"/>
    </location>
</feature>
<proteinExistence type="inferred from homology"/>
<feature type="transmembrane region" description="Helical" evidence="4">
    <location>
        <begin position="135"/>
        <end position="151"/>
    </location>
</feature>
<feature type="transmembrane region" description="Helical" evidence="4">
    <location>
        <begin position="157"/>
        <end position="180"/>
    </location>
</feature>
<dbReference type="InterPro" id="IPR011701">
    <property type="entry name" value="MFS"/>
</dbReference>
<dbReference type="OrthoDB" id="6499973at2759"/>
<dbReference type="InterPro" id="IPR020846">
    <property type="entry name" value="MFS_dom"/>
</dbReference>
<dbReference type="PANTHER" id="PTHR11360:SF284">
    <property type="entry name" value="EG:103B4.3 PROTEIN-RELATED"/>
    <property type="match status" value="1"/>
</dbReference>
<dbReference type="SUPFAM" id="SSF103473">
    <property type="entry name" value="MFS general substrate transporter"/>
    <property type="match status" value="1"/>
</dbReference>
<evidence type="ECO:0000256" key="1">
    <source>
        <dbReference type="ARBA" id="ARBA00004141"/>
    </source>
</evidence>
<evidence type="ECO:0000256" key="4">
    <source>
        <dbReference type="SAM" id="Phobius"/>
    </source>
</evidence>
<keyword evidence="4" id="KW-0812">Transmembrane</keyword>
<dbReference type="Gene3D" id="1.20.1250.20">
    <property type="entry name" value="MFS general substrate transporter like domains"/>
    <property type="match status" value="2"/>
</dbReference>
<feature type="transmembrane region" description="Helical" evidence="4">
    <location>
        <begin position="330"/>
        <end position="351"/>
    </location>
</feature>
<evidence type="ECO:0000313" key="6">
    <source>
        <dbReference type="EMBL" id="KAJ2678917.1"/>
    </source>
</evidence>
<comment type="subcellular location">
    <subcellularLocation>
        <location evidence="1">Membrane</location>
        <topology evidence="1">Multi-pass membrane protein</topology>
    </subcellularLocation>
</comment>
<feature type="transmembrane region" description="Helical" evidence="4">
    <location>
        <begin position="426"/>
        <end position="444"/>
    </location>
</feature>
<protein>
    <recommendedName>
        <fullName evidence="5">Major facilitator superfamily (MFS) profile domain-containing protein</fullName>
    </recommendedName>
</protein>
<evidence type="ECO:0000256" key="3">
    <source>
        <dbReference type="SAM" id="MobiDB-lite"/>
    </source>
</evidence>
<feature type="transmembrane region" description="Helical" evidence="4">
    <location>
        <begin position="357"/>
        <end position="380"/>
    </location>
</feature>
<feature type="region of interest" description="Disordered" evidence="3">
    <location>
        <begin position="1"/>
        <end position="54"/>
    </location>
</feature>
<dbReference type="EMBL" id="JANBTW010000016">
    <property type="protein sequence ID" value="KAJ2678917.1"/>
    <property type="molecule type" value="Genomic_DNA"/>
</dbReference>
<dbReference type="PROSITE" id="PS50850">
    <property type="entry name" value="MFS"/>
    <property type="match status" value="1"/>
</dbReference>
<feature type="domain" description="Major facilitator superfamily (MFS) profile" evidence="5">
    <location>
        <begin position="69"/>
        <end position="455"/>
    </location>
</feature>
<accession>A0A9W8G4N3</accession>
<dbReference type="Proteomes" id="UP001151518">
    <property type="component" value="Unassembled WGS sequence"/>
</dbReference>
<dbReference type="Pfam" id="PF07690">
    <property type="entry name" value="MFS_1"/>
    <property type="match status" value="2"/>
</dbReference>
<feature type="transmembrane region" description="Helical" evidence="4">
    <location>
        <begin position="103"/>
        <end position="123"/>
    </location>
</feature>